<evidence type="ECO:0000256" key="2">
    <source>
        <dbReference type="ARBA" id="ARBA00004459"/>
    </source>
</evidence>
<evidence type="ECO:0000256" key="4">
    <source>
        <dbReference type="ARBA" id="ARBA00023136"/>
    </source>
</evidence>
<keyword evidence="4 8" id="KW-0472">Membrane</keyword>
<keyword evidence="7 8" id="KW-0449">Lipoprotein</keyword>
<dbReference type="Pfam" id="PF00921">
    <property type="entry name" value="Lipoprotein_2"/>
    <property type="match status" value="1"/>
</dbReference>
<dbReference type="OrthoDB" id="352883at2"/>
<evidence type="ECO:0000256" key="7">
    <source>
        <dbReference type="ARBA" id="ARBA00023288"/>
    </source>
</evidence>
<evidence type="ECO:0000256" key="1">
    <source>
        <dbReference type="ARBA" id="ARBA00003932"/>
    </source>
</evidence>
<organism evidence="9">
    <name type="scientific">Borrelia coriaceae ATCC 43381</name>
    <dbReference type="NCBI Taxonomy" id="1408429"/>
    <lineage>
        <taxon>Bacteria</taxon>
        <taxon>Pseudomonadati</taxon>
        <taxon>Spirochaetota</taxon>
        <taxon>Spirochaetia</taxon>
        <taxon>Spirochaetales</taxon>
        <taxon>Borreliaceae</taxon>
        <taxon>Borrelia</taxon>
    </lineage>
</organism>
<reference evidence="9" key="1">
    <citation type="submission" date="2013-04" db="EMBL/GenBank/DDBJ databases">
        <title>Comparative Genomics of Relapsing Fever Spirochetes.</title>
        <authorList>
            <person name="Schwan T.G."/>
            <person name="Raffel S.J."/>
            <person name="Porcella S.F."/>
            <person name="Martens C.A."/>
            <person name="Bruno D.P."/>
            <person name="Ricklefs S.M."/>
            <person name="Barbian K.B."/>
        </authorList>
    </citation>
    <scope>NUCLEOTIDE SEQUENCE</scope>
    <source>
        <strain evidence="9">Co53</strain>
        <plasmid evidence="9">unnamed</plasmid>
    </source>
</reference>
<evidence type="ECO:0000256" key="3">
    <source>
        <dbReference type="ARBA" id="ARBA00022729"/>
    </source>
</evidence>
<proteinExistence type="predicted"/>
<evidence type="ECO:0000256" key="5">
    <source>
        <dbReference type="ARBA" id="ARBA00023139"/>
    </source>
</evidence>
<comment type="function">
    <text evidence="1 8">The Vlp and Vsp proteins are antigenically distinct proteins, only one vlp or vsp gene is transcriptionally active at any one time. Switching between these genes is a mechanism of host immune response evasion.</text>
</comment>
<gene>
    <name evidence="9" type="ORF">BCO_0013605</name>
</gene>
<keyword evidence="6 8" id="KW-0998">Cell outer membrane</keyword>
<evidence type="ECO:0000256" key="8">
    <source>
        <dbReference type="RuleBase" id="RU363105"/>
    </source>
</evidence>
<geneLocation type="plasmid" evidence="9">
    <name>unnamed</name>
</geneLocation>
<keyword evidence="3" id="KW-0732">Signal</keyword>
<keyword evidence="9" id="KW-0614">Plasmid</keyword>
<dbReference type="SUPFAM" id="SSF74748">
    <property type="entry name" value="Variable surface antigen VlsE"/>
    <property type="match status" value="1"/>
</dbReference>
<accession>W5SWH9</accession>
<evidence type="ECO:0000256" key="6">
    <source>
        <dbReference type="ARBA" id="ARBA00023237"/>
    </source>
</evidence>
<dbReference type="InterPro" id="IPR000680">
    <property type="entry name" value="Borrelia_lipo"/>
</dbReference>
<dbReference type="EMBL" id="CP005757">
    <property type="protein sequence ID" value="AHH11554.1"/>
    <property type="molecule type" value="Genomic_DNA"/>
</dbReference>
<evidence type="ECO:0000313" key="9">
    <source>
        <dbReference type="EMBL" id="AHH11554.1"/>
    </source>
</evidence>
<name>W5SWH9_9SPIR</name>
<dbReference type="GO" id="GO:0009279">
    <property type="term" value="C:cell outer membrane"/>
    <property type="evidence" value="ECO:0007669"/>
    <property type="project" value="UniProtKB-SubCell"/>
</dbReference>
<sequence length="90" mass="9444">MNNNPANIKQDAVIAGAIALRAMAKSGKFTGPSSSTGDYVIVVKGAAVSAVNTLTIAIRKTIDERLKIVKDTMKLSTNDAPVINETVTNK</sequence>
<comment type="subcellular location">
    <subcellularLocation>
        <location evidence="2 8">Cell outer membrane</location>
        <topology evidence="2 8">Lipid-anchor</topology>
    </subcellularLocation>
</comment>
<protein>
    <recommendedName>
        <fullName evidence="8">Variable large protein</fullName>
    </recommendedName>
</protein>
<dbReference type="AlphaFoldDB" id="W5SWH9"/>
<dbReference type="HOGENOM" id="CLU_168085_1_0_12"/>
<keyword evidence="5 8" id="KW-0564">Palmitate</keyword>